<feature type="transmembrane region" description="Helical" evidence="10">
    <location>
        <begin position="21"/>
        <end position="42"/>
    </location>
</feature>
<dbReference type="InterPro" id="IPR005828">
    <property type="entry name" value="MFS_sugar_transport-like"/>
</dbReference>
<reference evidence="12" key="1">
    <citation type="submission" date="2023-05" db="EMBL/GenBank/DDBJ databases">
        <authorList>
            <person name="Huff M."/>
        </authorList>
    </citation>
    <scope>NUCLEOTIDE SEQUENCE</scope>
</reference>
<keyword evidence="4 10" id="KW-0812">Transmembrane</keyword>
<dbReference type="InterPro" id="IPR020846">
    <property type="entry name" value="MFS_dom"/>
</dbReference>
<evidence type="ECO:0000256" key="2">
    <source>
        <dbReference type="ARBA" id="ARBA00022448"/>
    </source>
</evidence>
<comment type="subcellular location">
    <subcellularLocation>
        <location evidence="1">Membrane</location>
        <topology evidence="1">Multi-pass membrane protein</topology>
    </subcellularLocation>
</comment>
<sequence>MALKVLSALDSARTQYYHFKAIIVAGMGLFTDAYDLFCIPPIMRLLGRIYYGGSKKYEVSAVVTSVMVGTALLGTVIGQLVFGYLGDRIGRRRVYGLSLMLMILGSIGCGFSLSTSRTFVLLSLMFFRFVLGVGIGGDYPLSATIMSEFANRKTRGSFIAAVFSMQGFGILVSSTVTMIVCTIFNRASNYPKPDHTPESADLAWRLILMIGAVPAGLTYYWRMMMPETARYTALVERNVIQAAKDMQKVLDVSLSQIVEEESLPNRPSYSLFSKEFLRRHGRDLFSCAANWFLVDVVFYGSNLFQSKIYENGPYLRHKNEVNAFEDAFQYAKLQAIIAICSTIPGYFATVYLIDRVGRVKIQIMGFFFMALGMFAIGIPYYIHRASHANIGFMFLYGLTFFFSNFGPNTTTFIVPAELFPARFRSTCHGISGAAGKIGAIIGSVGILWASQNENKKDYTKPASLVILGGICILGMIVTYFFTRETKGRSLEENENEDETTGVCILRCFTNPCICRQASNNQVSDA</sequence>
<keyword evidence="13" id="KW-1185">Reference proteome</keyword>
<feature type="transmembrane region" description="Helical" evidence="10">
    <location>
        <begin position="365"/>
        <end position="382"/>
    </location>
</feature>
<feature type="domain" description="Major facilitator superfamily (MFS) profile" evidence="11">
    <location>
        <begin position="21"/>
        <end position="486"/>
    </location>
</feature>
<comment type="catalytic activity">
    <reaction evidence="9">
        <text>phosphate(in) + H(+)(in) = phosphate(out) + H(+)(out)</text>
        <dbReference type="Rhea" id="RHEA:29939"/>
        <dbReference type="ChEBI" id="CHEBI:15378"/>
        <dbReference type="ChEBI" id="CHEBI:43474"/>
    </reaction>
    <physiologicalReaction direction="right-to-left" evidence="9">
        <dbReference type="Rhea" id="RHEA:29941"/>
    </physiologicalReaction>
</comment>
<evidence type="ECO:0000256" key="8">
    <source>
        <dbReference type="ARBA" id="ARBA00044504"/>
    </source>
</evidence>
<feature type="transmembrane region" description="Helical" evidence="10">
    <location>
        <begin position="284"/>
        <end position="304"/>
    </location>
</feature>
<keyword evidence="7 10" id="KW-0472">Membrane</keyword>
<evidence type="ECO:0000256" key="10">
    <source>
        <dbReference type="SAM" id="Phobius"/>
    </source>
</evidence>
<dbReference type="GO" id="GO:0016020">
    <property type="term" value="C:membrane"/>
    <property type="evidence" value="ECO:0007669"/>
    <property type="project" value="UniProtKB-SubCell"/>
</dbReference>
<dbReference type="Proteomes" id="UP000834106">
    <property type="component" value="Chromosome 11"/>
</dbReference>
<name>A0AAD1ZKX2_9LAMI</name>
<feature type="transmembrane region" description="Helical" evidence="10">
    <location>
        <begin position="427"/>
        <end position="450"/>
    </location>
</feature>
<protein>
    <recommendedName>
        <fullName evidence="11">Major facilitator superfamily (MFS) profile domain-containing protein</fullName>
    </recommendedName>
</protein>
<dbReference type="AlphaFoldDB" id="A0AAD1ZKX2"/>
<evidence type="ECO:0000256" key="4">
    <source>
        <dbReference type="ARBA" id="ARBA00022692"/>
    </source>
</evidence>
<feature type="transmembrane region" description="Helical" evidence="10">
    <location>
        <begin position="94"/>
        <end position="113"/>
    </location>
</feature>
<dbReference type="PROSITE" id="PS00217">
    <property type="entry name" value="SUGAR_TRANSPORT_2"/>
    <property type="match status" value="1"/>
</dbReference>
<keyword evidence="6 10" id="KW-1133">Transmembrane helix</keyword>
<gene>
    <name evidence="12" type="ORF">FPE_LOCUS18885</name>
</gene>
<dbReference type="SUPFAM" id="SSF103473">
    <property type="entry name" value="MFS general substrate transporter"/>
    <property type="match status" value="1"/>
</dbReference>
<keyword evidence="5" id="KW-0769">Symport</keyword>
<feature type="transmembrane region" description="Helical" evidence="10">
    <location>
        <begin position="158"/>
        <end position="187"/>
    </location>
</feature>
<comment type="similarity">
    <text evidence="8">Belongs to the major facilitator superfamily. Phosphate:H(+) symporter (TC 2.A.1.9) family.</text>
</comment>
<dbReference type="PROSITE" id="PS50850">
    <property type="entry name" value="MFS"/>
    <property type="match status" value="1"/>
</dbReference>
<evidence type="ECO:0000256" key="6">
    <source>
        <dbReference type="ARBA" id="ARBA00022989"/>
    </source>
</evidence>
<dbReference type="InterPro" id="IPR005829">
    <property type="entry name" value="Sugar_transporter_CS"/>
</dbReference>
<evidence type="ECO:0000256" key="7">
    <source>
        <dbReference type="ARBA" id="ARBA00023136"/>
    </source>
</evidence>
<feature type="transmembrane region" description="Helical" evidence="10">
    <location>
        <begin position="333"/>
        <end position="353"/>
    </location>
</feature>
<dbReference type="CDD" id="cd17364">
    <property type="entry name" value="MFS_PhT"/>
    <property type="match status" value="1"/>
</dbReference>
<evidence type="ECO:0000259" key="11">
    <source>
        <dbReference type="PROSITE" id="PS50850"/>
    </source>
</evidence>
<organism evidence="12 13">
    <name type="scientific">Fraxinus pennsylvanica</name>
    <dbReference type="NCBI Taxonomy" id="56036"/>
    <lineage>
        <taxon>Eukaryota</taxon>
        <taxon>Viridiplantae</taxon>
        <taxon>Streptophyta</taxon>
        <taxon>Embryophyta</taxon>
        <taxon>Tracheophyta</taxon>
        <taxon>Spermatophyta</taxon>
        <taxon>Magnoliopsida</taxon>
        <taxon>eudicotyledons</taxon>
        <taxon>Gunneridae</taxon>
        <taxon>Pentapetalae</taxon>
        <taxon>asterids</taxon>
        <taxon>lamiids</taxon>
        <taxon>Lamiales</taxon>
        <taxon>Oleaceae</taxon>
        <taxon>Oleeae</taxon>
        <taxon>Fraxinus</taxon>
    </lineage>
</organism>
<dbReference type="GO" id="GO:0006817">
    <property type="term" value="P:phosphate ion transport"/>
    <property type="evidence" value="ECO:0007669"/>
    <property type="project" value="UniProtKB-KW"/>
</dbReference>
<dbReference type="PANTHER" id="PTHR24064">
    <property type="entry name" value="SOLUTE CARRIER FAMILY 22 MEMBER"/>
    <property type="match status" value="1"/>
</dbReference>
<accession>A0AAD1ZKX2</accession>
<dbReference type="GO" id="GO:0015293">
    <property type="term" value="F:symporter activity"/>
    <property type="evidence" value="ECO:0007669"/>
    <property type="project" value="UniProtKB-KW"/>
</dbReference>
<evidence type="ECO:0000256" key="3">
    <source>
        <dbReference type="ARBA" id="ARBA00022592"/>
    </source>
</evidence>
<evidence type="ECO:0000313" key="12">
    <source>
        <dbReference type="EMBL" id="CAI9771455.1"/>
    </source>
</evidence>
<evidence type="ECO:0000256" key="1">
    <source>
        <dbReference type="ARBA" id="ARBA00004141"/>
    </source>
</evidence>
<feature type="transmembrane region" description="Helical" evidence="10">
    <location>
        <begin position="388"/>
        <end position="406"/>
    </location>
</feature>
<dbReference type="Pfam" id="PF00083">
    <property type="entry name" value="Sugar_tr"/>
    <property type="match status" value="1"/>
</dbReference>
<feature type="transmembrane region" description="Helical" evidence="10">
    <location>
        <begin position="62"/>
        <end position="82"/>
    </location>
</feature>
<dbReference type="EMBL" id="OU503046">
    <property type="protein sequence ID" value="CAI9771455.1"/>
    <property type="molecule type" value="Genomic_DNA"/>
</dbReference>
<keyword evidence="2" id="KW-0813">Transport</keyword>
<feature type="transmembrane region" description="Helical" evidence="10">
    <location>
        <begin position="462"/>
        <end position="481"/>
    </location>
</feature>
<proteinExistence type="inferred from homology"/>
<evidence type="ECO:0000256" key="5">
    <source>
        <dbReference type="ARBA" id="ARBA00022847"/>
    </source>
</evidence>
<dbReference type="Gene3D" id="1.20.1250.20">
    <property type="entry name" value="MFS general substrate transporter like domains"/>
    <property type="match status" value="1"/>
</dbReference>
<feature type="transmembrane region" description="Helical" evidence="10">
    <location>
        <begin position="119"/>
        <end position="137"/>
    </location>
</feature>
<keyword evidence="3" id="KW-0592">Phosphate transport</keyword>
<evidence type="ECO:0000313" key="13">
    <source>
        <dbReference type="Proteomes" id="UP000834106"/>
    </source>
</evidence>
<dbReference type="InterPro" id="IPR036259">
    <property type="entry name" value="MFS_trans_sf"/>
</dbReference>
<feature type="transmembrane region" description="Helical" evidence="10">
    <location>
        <begin position="202"/>
        <end position="221"/>
    </location>
</feature>
<dbReference type="FunFam" id="1.20.1250.20:FF:000175">
    <property type="entry name" value="Inorganic phosphate transporter 1-6"/>
    <property type="match status" value="1"/>
</dbReference>
<evidence type="ECO:0000256" key="9">
    <source>
        <dbReference type="ARBA" id="ARBA00049011"/>
    </source>
</evidence>